<protein>
    <submittedName>
        <fullName evidence="1">Uncharacterized protein</fullName>
    </submittedName>
</protein>
<dbReference type="Gramene" id="TRITD3Bv1G208720.1">
    <property type="protein sequence ID" value="TRITD3Bv1G208720.1"/>
    <property type="gene ID" value="TRITD3Bv1G208720"/>
</dbReference>
<dbReference type="InterPro" id="IPR012871">
    <property type="entry name" value="DUF1668_ORYSA"/>
</dbReference>
<dbReference type="PANTHER" id="PTHR33085">
    <property type="entry name" value="OS12G0113100 PROTEIN-RELATED"/>
    <property type="match status" value="1"/>
</dbReference>
<keyword evidence="2" id="KW-1185">Reference proteome</keyword>
<name>A0A9R1QQX7_TRITD</name>
<proteinExistence type="predicted"/>
<dbReference type="AlphaFoldDB" id="A0A9R1QQX7"/>
<dbReference type="Pfam" id="PF07893">
    <property type="entry name" value="DUF1668"/>
    <property type="match status" value="1"/>
</dbReference>
<dbReference type="Proteomes" id="UP000324705">
    <property type="component" value="Chromosome 3B"/>
</dbReference>
<organism evidence="1 2">
    <name type="scientific">Triticum turgidum subsp. durum</name>
    <name type="common">Durum wheat</name>
    <name type="synonym">Triticum durum</name>
    <dbReference type="NCBI Taxonomy" id="4567"/>
    <lineage>
        <taxon>Eukaryota</taxon>
        <taxon>Viridiplantae</taxon>
        <taxon>Streptophyta</taxon>
        <taxon>Embryophyta</taxon>
        <taxon>Tracheophyta</taxon>
        <taxon>Spermatophyta</taxon>
        <taxon>Magnoliopsida</taxon>
        <taxon>Liliopsida</taxon>
        <taxon>Poales</taxon>
        <taxon>Poaceae</taxon>
        <taxon>BOP clade</taxon>
        <taxon>Pooideae</taxon>
        <taxon>Triticodae</taxon>
        <taxon>Triticeae</taxon>
        <taxon>Triticinae</taxon>
        <taxon>Triticum</taxon>
    </lineage>
</organism>
<gene>
    <name evidence="1" type="ORF">TRITD_3Bv1G208720</name>
</gene>
<reference evidence="1 2" key="1">
    <citation type="submission" date="2017-09" db="EMBL/GenBank/DDBJ databases">
        <authorList>
            <consortium name="International Durum Wheat Genome Sequencing Consortium (IDWGSC)"/>
            <person name="Milanesi L."/>
        </authorList>
    </citation>
    <scope>NUCLEOTIDE SEQUENCE [LARGE SCALE GENOMIC DNA]</scope>
    <source>
        <strain evidence="2">cv. Svevo</strain>
    </source>
</reference>
<sequence>MNRKFLYMTAMNVKRSSYTLHRIKASQLFYPNGAPDSALAAVEDRSVPPPTMSFHSPRSEHRREIMEFMLFGSSRNKIVCADERGRAVLYDDGLQAVRMLPSLKKAKWQSVPLAVGDNLLVMEAIPKNDQEKLHQSFEALMYGERPKMFKGVDFFWHSIPPPPYVYAPGYGDDRSGVITACTVVNSSSILISIESLGTYCLDTVSGKWGKTGAWPLPFKGLAEYVPEYDLWFGVSAKGGGVLCASDLGAASAKQTPPPVFQEWEGFAAPEGTELGSHLLHLGAGRFCVAKLIMTTRPQETCCQMCCFHDTTAIVDKLVMFTGVEIHRCGRGLKVIKHKSFRYSMGPCSMAKILY</sequence>
<evidence type="ECO:0000313" key="2">
    <source>
        <dbReference type="Proteomes" id="UP000324705"/>
    </source>
</evidence>
<dbReference type="OMA" id="ANFCIAR"/>
<dbReference type="PANTHER" id="PTHR33085:SF126">
    <property type="entry name" value="EXPRESSED PROTEIN"/>
    <property type="match status" value="1"/>
</dbReference>
<dbReference type="EMBL" id="LT934116">
    <property type="protein sequence ID" value="VAH81970.1"/>
    <property type="molecule type" value="Genomic_DNA"/>
</dbReference>
<accession>A0A9R1QQX7</accession>
<evidence type="ECO:0000313" key="1">
    <source>
        <dbReference type="EMBL" id="VAH81970.1"/>
    </source>
</evidence>